<keyword evidence="1" id="KW-0418">Kinase</keyword>
<dbReference type="Pfam" id="PF13581">
    <property type="entry name" value="HATPase_c_2"/>
    <property type="match status" value="1"/>
</dbReference>
<dbReference type="EMBL" id="JBHSRF010000034">
    <property type="protein sequence ID" value="MFC6083887.1"/>
    <property type="molecule type" value="Genomic_DNA"/>
</dbReference>
<keyword evidence="4" id="KW-1185">Reference proteome</keyword>
<name>A0ABW1NMY1_9ACTN</name>
<organism evidence="3 4">
    <name type="scientific">Sphaerisporangium aureirubrum</name>
    <dbReference type="NCBI Taxonomy" id="1544736"/>
    <lineage>
        <taxon>Bacteria</taxon>
        <taxon>Bacillati</taxon>
        <taxon>Actinomycetota</taxon>
        <taxon>Actinomycetes</taxon>
        <taxon>Streptosporangiales</taxon>
        <taxon>Streptosporangiaceae</taxon>
        <taxon>Sphaerisporangium</taxon>
    </lineage>
</organism>
<dbReference type="InterPro" id="IPR003594">
    <property type="entry name" value="HATPase_dom"/>
</dbReference>
<dbReference type="PANTHER" id="PTHR35526:SF3">
    <property type="entry name" value="ANTI-SIGMA-F FACTOR RSBW"/>
    <property type="match status" value="1"/>
</dbReference>
<protein>
    <submittedName>
        <fullName evidence="3">ATP-binding protein</fullName>
    </submittedName>
</protein>
<feature type="domain" description="Histidine kinase/HSP90-like ATPase" evidence="2">
    <location>
        <begin position="26"/>
        <end position="136"/>
    </location>
</feature>
<dbReference type="PANTHER" id="PTHR35526">
    <property type="entry name" value="ANTI-SIGMA-F FACTOR RSBW-RELATED"/>
    <property type="match status" value="1"/>
</dbReference>
<gene>
    <name evidence="3" type="ORF">ACFP1K_22155</name>
</gene>
<sequence length="142" mass="15099">MTDPMTLSPGTDSRRGNLLGVIELVAVPESVHRAREFVREKLGDGHAGLDDVMLLVSELVTNSVLHSDSRGGGTVTVAIADCFDRVHVDVVDAGGEGSPRVCEEGLGEGGRGLRLVETVSREWGVWDGEDGRTVWFEVGCPG</sequence>
<comment type="caution">
    <text evidence="3">The sequence shown here is derived from an EMBL/GenBank/DDBJ whole genome shotgun (WGS) entry which is preliminary data.</text>
</comment>
<dbReference type="Proteomes" id="UP001596137">
    <property type="component" value="Unassembled WGS sequence"/>
</dbReference>
<keyword evidence="3" id="KW-0547">Nucleotide-binding</keyword>
<proteinExistence type="predicted"/>
<evidence type="ECO:0000313" key="4">
    <source>
        <dbReference type="Proteomes" id="UP001596137"/>
    </source>
</evidence>
<reference evidence="4" key="1">
    <citation type="journal article" date="2019" name="Int. J. Syst. Evol. Microbiol.">
        <title>The Global Catalogue of Microorganisms (GCM) 10K type strain sequencing project: providing services to taxonomists for standard genome sequencing and annotation.</title>
        <authorList>
            <consortium name="The Broad Institute Genomics Platform"/>
            <consortium name="The Broad Institute Genome Sequencing Center for Infectious Disease"/>
            <person name="Wu L."/>
            <person name="Ma J."/>
        </authorList>
    </citation>
    <scope>NUCLEOTIDE SEQUENCE [LARGE SCALE GENOMIC DNA]</scope>
    <source>
        <strain evidence="4">JCM 30346</strain>
    </source>
</reference>
<keyword evidence="1" id="KW-0723">Serine/threonine-protein kinase</keyword>
<dbReference type="InterPro" id="IPR036890">
    <property type="entry name" value="HATPase_C_sf"/>
</dbReference>
<evidence type="ECO:0000259" key="2">
    <source>
        <dbReference type="Pfam" id="PF13581"/>
    </source>
</evidence>
<accession>A0ABW1NMY1</accession>
<dbReference type="Gene3D" id="3.30.565.10">
    <property type="entry name" value="Histidine kinase-like ATPase, C-terminal domain"/>
    <property type="match status" value="1"/>
</dbReference>
<dbReference type="InterPro" id="IPR050267">
    <property type="entry name" value="Anti-sigma-factor_SerPK"/>
</dbReference>
<keyword evidence="1" id="KW-0808">Transferase</keyword>
<evidence type="ECO:0000256" key="1">
    <source>
        <dbReference type="ARBA" id="ARBA00022527"/>
    </source>
</evidence>
<keyword evidence="3" id="KW-0067">ATP-binding</keyword>
<dbReference type="SUPFAM" id="SSF55874">
    <property type="entry name" value="ATPase domain of HSP90 chaperone/DNA topoisomerase II/histidine kinase"/>
    <property type="match status" value="1"/>
</dbReference>
<evidence type="ECO:0000313" key="3">
    <source>
        <dbReference type="EMBL" id="MFC6083887.1"/>
    </source>
</evidence>
<dbReference type="RefSeq" id="WP_380756354.1">
    <property type="nucleotide sequence ID" value="NZ_JBHSRF010000034.1"/>
</dbReference>
<dbReference type="GO" id="GO:0005524">
    <property type="term" value="F:ATP binding"/>
    <property type="evidence" value="ECO:0007669"/>
    <property type="project" value="UniProtKB-KW"/>
</dbReference>
<dbReference type="CDD" id="cd16936">
    <property type="entry name" value="HATPase_RsbW-like"/>
    <property type="match status" value="1"/>
</dbReference>